<dbReference type="InterPro" id="IPR007867">
    <property type="entry name" value="GMC_OxRtase_C"/>
</dbReference>
<dbReference type="PANTHER" id="PTHR42784">
    <property type="entry name" value="PYRANOSE 2-OXIDASE"/>
    <property type="match status" value="1"/>
</dbReference>
<comment type="similarity">
    <text evidence="2">Belongs to the GMC oxidoreductase family.</text>
</comment>
<dbReference type="PANTHER" id="PTHR42784:SF1">
    <property type="entry name" value="PYRANOSE 2-OXIDASE"/>
    <property type="match status" value="1"/>
</dbReference>
<evidence type="ECO:0000256" key="1">
    <source>
        <dbReference type="ARBA" id="ARBA00001974"/>
    </source>
</evidence>
<sequence>MSKNYDYIIVGGGPSGILTAYNIAKNRPYNNILILEKNEKTLEDYVNKDHDEIANWFSAQSDMDFQYSFQSEDEKSVWMGKGLGGGSLIFGLQYIDQDKLIKNHEYLKPYFKELEEIVKAERYNYENNEPNKNWKELYDNINKNKDENTLLMNNKVYGTNINNEKRKRVQLGDLLKDFKNITIEYGKSVKNINIKDKNADYLTTFDGIKYYAGKIIMCAGAIQTPAILQRSGIDCGNKLYDHAGFTLTYSKFKTISKEVTTTKQVPKTETVEKKEIEEYQGTKTLKLDRENIKLLNINNTDKYIYNVNGGPGDGKVYDFTSWVNRHPGGAYRIKKWTSNDYQLNWPSTHGLSRWNSGINSLKYIGIYNKEINYDKLPPNLQNKSIENKLFPSKEVVTSEEVTTYETVTSTETVTSDEKIEDLSFEPEKYIGHLQTRDNHLTWQTYYSTISFLKDSLILTYAQSTNLSGNGSVKIQNKEEDVNPIVTLNHFMDNKEDKLEENEDYINDLVDCFIVNHKLLLSNGYKLNDIPLPINENIPEQQLDILLDQLRDTLKNIVRQQANSIYHYHGSTAEIVDKYNKVNNTDNIYIGDISTFSKPWGGSTSVPAAANGLYTSKNIMIEEDKNNKILWKYSIDEDENTLVVIQINKLDKNKIYKLDFENNKLTYDVKVIEEVEIEEKEETITESYEVLRYYVKTIEEDGKTNFIFNSNLDDINKNIKEELILIPNNIYIIENLDDNNFNVGTDWKKNDSEVFIISNANNELKVNNASSINKNETIIFSLTENFKGNFYCFSYTNKEIINRFNIN</sequence>
<evidence type="ECO:0000256" key="3">
    <source>
        <dbReference type="ARBA" id="ARBA00022630"/>
    </source>
</evidence>
<dbReference type="Gene3D" id="3.50.50.60">
    <property type="entry name" value="FAD/NAD(P)-binding domain"/>
    <property type="match status" value="1"/>
</dbReference>
<protein>
    <recommendedName>
        <fullName evidence="6">Glucose-methanol-choline oxidoreductase C-terminal domain-containing protein</fullName>
    </recommendedName>
</protein>
<dbReference type="AlphaFoldDB" id="A0A6C0AY76"/>
<evidence type="ECO:0000256" key="4">
    <source>
        <dbReference type="ARBA" id="ARBA00022827"/>
    </source>
</evidence>
<evidence type="ECO:0000256" key="5">
    <source>
        <dbReference type="ARBA" id="ARBA00023002"/>
    </source>
</evidence>
<dbReference type="InterPro" id="IPR051473">
    <property type="entry name" value="P2Ox-like"/>
</dbReference>
<proteinExistence type="inferred from homology"/>
<dbReference type="Gene3D" id="3.10.120.10">
    <property type="entry name" value="Cytochrome b5-like heme/steroid binding domain"/>
    <property type="match status" value="1"/>
</dbReference>
<reference evidence="7" key="1">
    <citation type="journal article" date="2020" name="Nature">
        <title>Giant virus diversity and host interactions through global metagenomics.</title>
        <authorList>
            <person name="Schulz F."/>
            <person name="Roux S."/>
            <person name="Paez-Espino D."/>
            <person name="Jungbluth S."/>
            <person name="Walsh D.A."/>
            <person name="Denef V.J."/>
            <person name="McMahon K.D."/>
            <person name="Konstantinidis K.T."/>
            <person name="Eloe-Fadrosh E.A."/>
            <person name="Kyrpides N.C."/>
            <person name="Woyke T."/>
        </authorList>
    </citation>
    <scope>NUCLEOTIDE SEQUENCE</scope>
    <source>
        <strain evidence="7">GVMAG-S-ERX555965-48</strain>
    </source>
</reference>
<keyword evidence="5" id="KW-0560">Oxidoreductase</keyword>
<keyword evidence="4" id="KW-0274">FAD</keyword>
<dbReference type="InterPro" id="IPR036188">
    <property type="entry name" value="FAD/NAD-bd_sf"/>
</dbReference>
<keyword evidence="3" id="KW-0285">Flavoprotein</keyword>
<dbReference type="SUPFAM" id="SSF55856">
    <property type="entry name" value="Cytochrome b5-like heme/steroid binding domain"/>
    <property type="match status" value="1"/>
</dbReference>
<feature type="domain" description="Glucose-methanol-choline oxidoreductase C-terminal" evidence="6">
    <location>
        <begin position="469"/>
        <end position="611"/>
    </location>
</feature>
<accession>A0A6C0AY76</accession>
<evidence type="ECO:0000259" key="6">
    <source>
        <dbReference type="Pfam" id="PF05199"/>
    </source>
</evidence>
<organism evidence="7">
    <name type="scientific">viral metagenome</name>
    <dbReference type="NCBI Taxonomy" id="1070528"/>
    <lineage>
        <taxon>unclassified sequences</taxon>
        <taxon>metagenomes</taxon>
        <taxon>organismal metagenomes</taxon>
    </lineage>
</organism>
<comment type="cofactor">
    <cofactor evidence="1">
        <name>FAD</name>
        <dbReference type="ChEBI" id="CHEBI:57692"/>
    </cofactor>
</comment>
<dbReference type="GO" id="GO:0016614">
    <property type="term" value="F:oxidoreductase activity, acting on CH-OH group of donors"/>
    <property type="evidence" value="ECO:0007669"/>
    <property type="project" value="InterPro"/>
</dbReference>
<dbReference type="EMBL" id="MN738773">
    <property type="protein sequence ID" value="QHS84175.1"/>
    <property type="molecule type" value="Genomic_DNA"/>
</dbReference>
<dbReference type="SUPFAM" id="SSF51905">
    <property type="entry name" value="FAD/NAD(P)-binding domain"/>
    <property type="match status" value="1"/>
</dbReference>
<evidence type="ECO:0000313" key="7">
    <source>
        <dbReference type="EMBL" id="QHS84175.1"/>
    </source>
</evidence>
<dbReference type="Pfam" id="PF05199">
    <property type="entry name" value="GMC_oxred_C"/>
    <property type="match status" value="1"/>
</dbReference>
<dbReference type="InterPro" id="IPR036400">
    <property type="entry name" value="Cyt_B5-like_heme/steroid_sf"/>
</dbReference>
<evidence type="ECO:0000256" key="2">
    <source>
        <dbReference type="ARBA" id="ARBA00010790"/>
    </source>
</evidence>
<name>A0A6C0AY76_9ZZZZ</name>